<dbReference type="PANTHER" id="PTHR10555">
    <property type="entry name" value="SORTING NEXIN"/>
    <property type="match status" value="1"/>
</dbReference>
<dbReference type="CDD" id="cd07280">
    <property type="entry name" value="PX_YPT35"/>
    <property type="match status" value="1"/>
</dbReference>
<comment type="similarity">
    <text evidence="3">Belongs to the YPT35 family.</text>
</comment>
<dbReference type="PANTHER" id="PTHR10555:SF170">
    <property type="entry name" value="FI18122P1"/>
    <property type="match status" value="1"/>
</dbReference>
<proteinExistence type="inferred from homology"/>
<name>A0A9P7B463_RHOMI</name>
<evidence type="ECO:0000256" key="7">
    <source>
        <dbReference type="ARBA" id="ARBA00033728"/>
    </source>
</evidence>
<dbReference type="OrthoDB" id="10254720at2759"/>
<keyword evidence="11" id="KW-0812">Transmembrane</keyword>
<gene>
    <name evidence="13" type="primary">YPT35</name>
    <name evidence="13" type="ORF">C6P46_005661</name>
</gene>
<evidence type="ECO:0000256" key="6">
    <source>
        <dbReference type="ARBA" id="ARBA00023136"/>
    </source>
</evidence>
<feature type="domain" description="PX" evidence="12">
    <location>
        <begin position="171"/>
        <end position="286"/>
    </location>
</feature>
<reference evidence="13 14" key="1">
    <citation type="submission" date="2020-11" db="EMBL/GenBank/DDBJ databases">
        <title>Kefir isolates.</title>
        <authorList>
            <person name="Marcisauskas S."/>
            <person name="Kim Y."/>
            <person name="Blasche S."/>
        </authorList>
    </citation>
    <scope>NUCLEOTIDE SEQUENCE [LARGE SCALE GENOMIC DNA]</scope>
    <source>
        <strain evidence="13 14">KR</strain>
    </source>
</reference>
<evidence type="ECO:0000313" key="14">
    <source>
        <dbReference type="Proteomes" id="UP000777482"/>
    </source>
</evidence>
<dbReference type="GO" id="GO:0005774">
    <property type="term" value="C:vacuolar membrane"/>
    <property type="evidence" value="ECO:0007669"/>
    <property type="project" value="UniProtKB-SubCell"/>
</dbReference>
<comment type="caution">
    <text evidence="13">The sequence shown here is derived from an EMBL/GenBank/DDBJ whole genome shotgun (WGS) entry which is preliminary data.</text>
</comment>
<dbReference type="InterPro" id="IPR037917">
    <property type="entry name" value="Ypt35_PX"/>
</dbReference>
<comment type="function">
    <text evidence="7">Recruits the lipid transfer protein VPS13 to endosomal and vacuolar membranes.</text>
</comment>
<keyword evidence="14" id="KW-1185">Reference proteome</keyword>
<dbReference type="SUPFAM" id="SSF64268">
    <property type="entry name" value="PX domain"/>
    <property type="match status" value="1"/>
</dbReference>
<evidence type="ECO:0000256" key="11">
    <source>
        <dbReference type="SAM" id="Phobius"/>
    </source>
</evidence>
<dbReference type="PROSITE" id="PS50195">
    <property type="entry name" value="PX"/>
    <property type="match status" value="1"/>
</dbReference>
<evidence type="ECO:0000256" key="5">
    <source>
        <dbReference type="ARBA" id="ARBA00022753"/>
    </source>
</evidence>
<dbReference type="AlphaFoldDB" id="A0A9P7B463"/>
<organism evidence="13 14">
    <name type="scientific">Rhodotorula mucilaginosa</name>
    <name type="common">Yeast</name>
    <name type="synonym">Rhodotorula rubra</name>
    <dbReference type="NCBI Taxonomy" id="5537"/>
    <lineage>
        <taxon>Eukaryota</taxon>
        <taxon>Fungi</taxon>
        <taxon>Dikarya</taxon>
        <taxon>Basidiomycota</taxon>
        <taxon>Pucciniomycotina</taxon>
        <taxon>Microbotryomycetes</taxon>
        <taxon>Sporidiobolales</taxon>
        <taxon>Sporidiobolaceae</taxon>
        <taxon>Rhodotorula</taxon>
    </lineage>
</organism>
<comment type="subcellular location">
    <subcellularLocation>
        <location evidence="2">Endosome</location>
    </subcellularLocation>
    <subcellularLocation>
        <location evidence="1">Vacuole membrane</location>
        <topology evidence="1">Peripheral membrane protein</topology>
    </subcellularLocation>
</comment>
<dbReference type="InterPro" id="IPR036871">
    <property type="entry name" value="PX_dom_sf"/>
</dbReference>
<evidence type="ECO:0000256" key="3">
    <source>
        <dbReference type="ARBA" id="ARBA00007426"/>
    </source>
</evidence>
<evidence type="ECO:0000256" key="10">
    <source>
        <dbReference type="SAM" id="MobiDB-lite"/>
    </source>
</evidence>
<protein>
    <recommendedName>
        <fullName evidence="8">Endosomal/vacuolar adapter protein YPT35</fullName>
    </recommendedName>
    <alternativeName>
        <fullName evidence="9">PX domain-containing protein YPT35</fullName>
    </alternativeName>
</protein>
<accession>A0A9P7B463</accession>
<feature type="compositionally biased region" description="Pro residues" evidence="10">
    <location>
        <begin position="1"/>
        <end position="11"/>
    </location>
</feature>
<feature type="transmembrane region" description="Helical" evidence="11">
    <location>
        <begin position="260"/>
        <end position="284"/>
    </location>
</feature>
<dbReference type="Gene3D" id="3.30.1520.10">
    <property type="entry name" value="Phox-like domain"/>
    <property type="match status" value="1"/>
</dbReference>
<evidence type="ECO:0000256" key="8">
    <source>
        <dbReference type="ARBA" id="ARBA00033774"/>
    </source>
</evidence>
<evidence type="ECO:0000256" key="1">
    <source>
        <dbReference type="ARBA" id="ARBA00004148"/>
    </source>
</evidence>
<evidence type="ECO:0000256" key="2">
    <source>
        <dbReference type="ARBA" id="ARBA00004177"/>
    </source>
</evidence>
<evidence type="ECO:0000256" key="9">
    <source>
        <dbReference type="ARBA" id="ARBA00033785"/>
    </source>
</evidence>
<dbReference type="GO" id="GO:0032266">
    <property type="term" value="F:phosphatidylinositol-3-phosphate binding"/>
    <property type="evidence" value="ECO:0007669"/>
    <property type="project" value="InterPro"/>
</dbReference>
<keyword evidence="5" id="KW-0967">Endosome</keyword>
<dbReference type="Proteomes" id="UP000777482">
    <property type="component" value="Unassembled WGS sequence"/>
</dbReference>
<keyword evidence="6 11" id="KW-0472">Membrane</keyword>
<keyword evidence="11" id="KW-1133">Transmembrane helix</keyword>
<dbReference type="InterPro" id="IPR001683">
    <property type="entry name" value="PX_dom"/>
</dbReference>
<evidence type="ECO:0000313" key="13">
    <source>
        <dbReference type="EMBL" id="KAG0658666.1"/>
    </source>
</evidence>
<dbReference type="GO" id="GO:0010008">
    <property type="term" value="C:endosome membrane"/>
    <property type="evidence" value="ECO:0007669"/>
    <property type="project" value="UniProtKB-SubCell"/>
</dbReference>
<dbReference type="SMART" id="SM00312">
    <property type="entry name" value="PX"/>
    <property type="match status" value="1"/>
</dbReference>
<sequence>MDRPQRPPAPPRSYTETVEEDVQDATSSQLFSRRPRFPRAEIAGTDTLNPRRDGRPAQAGISGVSVGLEPEQRIGSDDVGQVQVQPQAAIPGAGASMGSHEDYLGARPAQRDAPRLTPENGPLPRAFSTADLLDESFRFRPPSVASTSTSRRSSRIGVRIEDWSERPNATFVKDVKMTGYQTVGSEGSGFVVFDVELQTLPTPQSPGTILKIHKRYSAFVQLRHNLLASYPQFRGLVPRLPPKSSLAKYRPSFLEKRRQLLGYWLSTVLLHPILGGTAVVRVWVLE</sequence>
<evidence type="ECO:0000259" key="12">
    <source>
        <dbReference type="PROSITE" id="PS50195"/>
    </source>
</evidence>
<keyword evidence="4" id="KW-0926">Vacuole</keyword>
<feature type="region of interest" description="Disordered" evidence="10">
    <location>
        <begin position="1"/>
        <end position="64"/>
    </location>
</feature>
<dbReference type="Pfam" id="PF00787">
    <property type="entry name" value="PX"/>
    <property type="match status" value="1"/>
</dbReference>
<dbReference type="EMBL" id="PUHQ01000063">
    <property type="protein sequence ID" value="KAG0658666.1"/>
    <property type="molecule type" value="Genomic_DNA"/>
</dbReference>
<evidence type="ECO:0000256" key="4">
    <source>
        <dbReference type="ARBA" id="ARBA00022554"/>
    </source>
</evidence>